<dbReference type="SUPFAM" id="SSF110296">
    <property type="entry name" value="Oligoxyloglucan reducing end-specific cellobiohydrolase"/>
    <property type="match status" value="2"/>
</dbReference>
<dbReference type="PANTHER" id="PTHR47199:SF2">
    <property type="entry name" value="PHOTOSYSTEM II STABILITY_ASSEMBLY FACTOR HCF136, CHLOROPLASTIC"/>
    <property type="match status" value="1"/>
</dbReference>
<dbReference type="PANTHER" id="PTHR47199">
    <property type="entry name" value="PHOTOSYSTEM II STABILITY/ASSEMBLY FACTOR HCF136, CHLOROPLASTIC"/>
    <property type="match status" value="1"/>
</dbReference>
<evidence type="ECO:0000313" key="3">
    <source>
        <dbReference type="EMBL" id="GGG09769.1"/>
    </source>
</evidence>
<feature type="signal peptide" evidence="2">
    <location>
        <begin position="1"/>
        <end position="34"/>
    </location>
</feature>
<dbReference type="InterPro" id="IPR015943">
    <property type="entry name" value="WD40/YVTN_repeat-like_dom_sf"/>
</dbReference>
<evidence type="ECO:0008006" key="5">
    <source>
        <dbReference type="Google" id="ProtNLM"/>
    </source>
</evidence>
<evidence type="ECO:0000313" key="4">
    <source>
        <dbReference type="Proteomes" id="UP000637643"/>
    </source>
</evidence>
<feature type="region of interest" description="Disordered" evidence="1">
    <location>
        <begin position="281"/>
        <end position="306"/>
    </location>
</feature>
<accession>A0A917D5N7</accession>
<evidence type="ECO:0000256" key="2">
    <source>
        <dbReference type="SAM" id="SignalP"/>
    </source>
</evidence>
<reference evidence="3" key="1">
    <citation type="journal article" date="2014" name="Int. J. Syst. Evol. Microbiol.">
        <title>Complete genome sequence of Corynebacterium casei LMG S-19264T (=DSM 44701T), isolated from a smear-ripened cheese.</title>
        <authorList>
            <consortium name="US DOE Joint Genome Institute (JGI-PGF)"/>
            <person name="Walter F."/>
            <person name="Albersmeier A."/>
            <person name="Kalinowski J."/>
            <person name="Ruckert C."/>
        </authorList>
    </citation>
    <scope>NUCLEOTIDE SEQUENCE</scope>
    <source>
        <strain evidence="3">CGMCC 1.16134</strain>
    </source>
</reference>
<keyword evidence="4" id="KW-1185">Reference proteome</keyword>
<protein>
    <recommendedName>
        <fullName evidence="5">Photosynthesis system II assembly factor Ycf48/Hcf136-like domain-containing protein</fullName>
    </recommendedName>
</protein>
<proteinExistence type="predicted"/>
<evidence type="ECO:0000256" key="1">
    <source>
        <dbReference type="SAM" id="MobiDB-lite"/>
    </source>
</evidence>
<sequence length="392" mass="41659">MNFAKKLQNKTISLLSVGLLMVSGWGTGGAPVQAAASATPAPVCNTGDQGLLQQLQKKHTGEGTVPLTFADVEFLNADTGRAAGNGFLIGTSDGGCHFQEIYQGQWSFRQLSFPDNVNGFALASVQEGQAKYLIGTTDGGSTWKRLSKQAVTFEHVEFMDSKTGFGYNRASTYYTKDGGLGWSKIPTPANTRGAYFSSRNSGWAVVIVPGTGYQVMSTADGGANWKLRLKSNFADPQYGQIYAKGNQVYALLYGGSGMSHTSYSLYSSSNTGGSWTRVIAQDSAGGGPAPGSGRTKVNRGPASGKPGNLQLIGKEAAFMVGYLPAAEQVGTGFTKDNGQTWNNSATVHGYEGMISFTDHNQGWMAVRDFDSSTLYATKDAGAHWTAKFSFEF</sequence>
<feature type="chain" id="PRO_5037823974" description="Photosynthesis system II assembly factor Ycf48/Hcf136-like domain-containing protein" evidence="2">
    <location>
        <begin position="35"/>
        <end position="392"/>
    </location>
</feature>
<dbReference type="Gene3D" id="2.130.10.10">
    <property type="entry name" value="YVTN repeat-like/Quinoprotein amine dehydrogenase"/>
    <property type="match status" value="1"/>
</dbReference>
<dbReference type="RefSeq" id="WP_189031780.1">
    <property type="nucleotide sequence ID" value="NZ_BMKR01000048.1"/>
</dbReference>
<gene>
    <name evidence="3" type="ORF">GCM10010912_62780</name>
</gene>
<dbReference type="Proteomes" id="UP000637643">
    <property type="component" value="Unassembled WGS sequence"/>
</dbReference>
<dbReference type="EMBL" id="BMKR01000048">
    <property type="protein sequence ID" value="GGG09769.1"/>
    <property type="molecule type" value="Genomic_DNA"/>
</dbReference>
<reference evidence="3" key="2">
    <citation type="submission" date="2020-09" db="EMBL/GenBank/DDBJ databases">
        <authorList>
            <person name="Sun Q."/>
            <person name="Zhou Y."/>
        </authorList>
    </citation>
    <scope>NUCLEOTIDE SEQUENCE</scope>
    <source>
        <strain evidence="3">CGMCC 1.16134</strain>
    </source>
</reference>
<organism evidence="3 4">
    <name type="scientific">Paenibacillus albidus</name>
    <dbReference type="NCBI Taxonomy" id="2041023"/>
    <lineage>
        <taxon>Bacteria</taxon>
        <taxon>Bacillati</taxon>
        <taxon>Bacillota</taxon>
        <taxon>Bacilli</taxon>
        <taxon>Bacillales</taxon>
        <taxon>Paenibacillaceae</taxon>
        <taxon>Paenibacillus</taxon>
    </lineage>
</organism>
<dbReference type="AlphaFoldDB" id="A0A917D5N7"/>
<comment type="caution">
    <text evidence="3">The sequence shown here is derived from an EMBL/GenBank/DDBJ whole genome shotgun (WGS) entry which is preliminary data.</text>
</comment>
<name>A0A917D5N7_9BACL</name>
<keyword evidence="2" id="KW-0732">Signal</keyword>